<feature type="transmembrane region" description="Helical" evidence="2">
    <location>
        <begin position="82"/>
        <end position="100"/>
    </location>
</feature>
<keyword evidence="2" id="KW-0812">Transmembrane</keyword>
<feature type="transmembrane region" description="Helical" evidence="2">
    <location>
        <begin position="120"/>
        <end position="143"/>
    </location>
</feature>
<name>A0A1B2DX71_9BACL</name>
<dbReference type="AlphaFoldDB" id="A0A1B2DX71"/>
<feature type="transmembrane region" description="Helical" evidence="2">
    <location>
        <begin position="626"/>
        <end position="647"/>
    </location>
</feature>
<dbReference type="InterPro" id="IPR025403">
    <property type="entry name" value="TgpA-like_C"/>
</dbReference>
<keyword evidence="2" id="KW-1133">Transmembrane helix</keyword>
<dbReference type="Pfam" id="PF13559">
    <property type="entry name" value="DUF4129"/>
    <property type="match status" value="1"/>
</dbReference>
<accession>A0A1B2DX71</accession>
<feature type="transmembrane region" description="Helical" evidence="2">
    <location>
        <begin position="31"/>
        <end position="48"/>
    </location>
</feature>
<gene>
    <name evidence="4" type="ORF">BBD41_06365</name>
</gene>
<dbReference type="SUPFAM" id="SSF54001">
    <property type="entry name" value="Cysteine proteinases"/>
    <property type="match status" value="1"/>
</dbReference>
<feature type="transmembrane region" description="Helical" evidence="2">
    <location>
        <begin position="54"/>
        <end position="77"/>
    </location>
</feature>
<proteinExistence type="predicted"/>
<feature type="domain" description="Transglutaminase-like" evidence="3">
    <location>
        <begin position="499"/>
        <end position="582"/>
    </location>
</feature>
<dbReference type="Pfam" id="PF01841">
    <property type="entry name" value="Transglut_core"/>
    <property type="match status" value="1"/>
</dbReference>
<dbReference type="InterPro" id="IPR052901">
    <property type="entry name" value="Bact_TGase-like"/>
</dbReference>
<keyword evidence="2" id="KW-0472">Membrane</keyword>
<evidence type="ECO:0000313" key="4">
    <source>
        <dbReference type="EMBL" id="ANY72247.1"/>
    </source>
</evidence>
<feature type="region of interest" description="Disordered" evidence="1">
    <location>
        <begin position="595"/>
        <end position="624"/>
    </location>
</feature>
<dbReference type="PANTHER" id="PTHR42736:SF1">
    <property type="entry name" value="PROTEIN-GLUTAMINE GAMMA-GLUTAMYLTRANSFERASE"/>
    <property type="match status" value="1"/>
</dbReference>
<evidence type="ECO:0000259" key="3">
    <source>
        <dbReference type="SMART" id="SM00460"/>
    </source>
</evidence>
<dbReference type="InterPro" id="IPR002931">
    <property type="entry name" value="Transglutaminase-like"/>
</dbReference>
<feature type="compositionally biased region" description="Acidic residues" evidence="1">
    <location>
        <begin position="602"/>
        <end position="612"/>
    </location>
</feature>
<dbReference type="KEGG" id="pib:BBD41_06365"/>
<dbReference type="PANTHER" id="PTHR42736">
    <property type="entry name" value="PROTEIN-GLUTAMINE GAMMA-GLUTAMYLTRANSFERASE"/>
    <property type="match status" value="1"/>
</dbReference>
<feature type="transmembrane region" description="Helical" evidence="2">
    <location>
        <begin position="150"/>
        <end position="170"/>
    </location>
</feature>
<feature type="transmembrane region" description="Helical" evidence="2">
    <location>
        <begin position="213"/>
        <end position="231"/>
    </location>
</feature>
<feature type="transmembrane region" description="Helical" evidence="2">
    <location>
        <begin position="176"/>
        <end position="192"/>
    </location>
</feature>
<dbReference type="InterPro" id="IPR038765">
    <property type="entry name" value="Papain-like_cys_pep_sf"/>
</dbReference>
<reference evidence="4" key="1">
    <citation type="submission" date="2016-08" db="EMBL/GenBank/DDBJ databases">
        <title>Complete Genome Seqeunce of Paenibacillus sp. nov. IHBB 9852 from high altitute lake of Indian trans-Himalayas.</title>
        <authorList>
            <person name="Kiran S."/>
            <person name="Swarnkar M.K."/>
            <person name="Rana A."/>
            <person name="Tewari R."/>
            <person name="Gulati A."/>
        </authorList>
    </citation>
    <scope>NUCLEOTIDE SEQUENCE [LARGE SCALE GENOMIC DNA]</scope>
    <source>
        <strain evidence="4">IHBB 9852</strain>
    </source>
</reference>
<sequence length="756" mass="84822">MLFRLVARGAACCVGGWSCLKLWLDKLSTTFFNTLTVLWIWIIGMQWVSFTESIWLSETTAIVIAAITITAVIEALIPLKQVLRLVLQFLLILYSVFKLLEAGGRPVPSFGPDTVLSDELMYLFPYVWFAVAAWAIFVFIFLWAKTKRRILFVVGLNVIGLAVLDSFTKVTLWDETAWVAGAGMGWLVTNHFNRFRRRFPQGWVNLSRSPFKIIANILVIFSLIIVAGVNMPHINPTLTDPYTAWREWSGVPLSGISTNGTGTLIEAPVESSSGYGRGDNDLGSGFNFDYSPVMSVSAEERSYWRGETRAVYSGTGWADRSGRRSGADVGIGESLSDEEASSVPTKTVKQTVTMLNDTEYPVLFGAYKIREVQMLDEVIDPERLSWVSEGAELHLQEERNGDYPKSYTLVSEVPVIPLEELRGKTYSELYGGSPDDAYLQIPRNFPDRVTDLAEQITESAETPYDKVILLQQYLQSNYSYTNTPDLSRKQSEDFVDSFLFEVREGYCDYFSTAMVMMTRSLDIPARWVKGYAPGSSSASEYIPMDGQSPVSSGTYTVTNADAHSWVEVYFGDYGWIPIEATPGFSMPLLTGEPEAEPVVQEEVQEEEQEEAETTSANTSGDQSSGWGKGIGIAAAVVIGLWIVYILWRMRINLRFAGARLRAGKPLSAADKVIAETERWLRSVQRKGLVRQDNETLRESVRRWSEAHPLLEPQLKPLLQQFEAARYSPAEVSEEQWRLVQADAEVLKKMIRKVRLA</sequence>
<dbReference type="EMBL" id="CP016809">
    <property type="protein sequence ID" value="ANY72247.1"/>
    <property type="molecule type" value="Genomic_DNA"/>
</dbReference>
<evidence type="ECO:0000256" key="2">
    <source>
        <dbReference type="SAM" id="Phobius"/>
    </source>
</evidence>
<protein>
    <submittedName>
        <fullName evidence="4">Transglutaminase</fullName>
    </submittedName>
</protein>
<evidence type="ECO:0000256" key="1">
    <source>
        <dbReference type="SAM" id="MobiDB-lite"/>
    </source>
</evidence>
<organism evidence="4">
    <name type="scientific">Paenibacillus ihbetae</name>
    <dbReference type="NCBI Taxonomy" id="1870820"/>
    <lineage>
        <taxon>Bacteria</taxon>
        <taxon>Bacillati</taxon>
        <taxon>Bacillota</taxon>
        <taxon>Bacilli</taxon>
        <taxon>Bacillales</taxon>
        <taxon>Paenibacillaceae</taxon>
        <taxon>Paenibacillus</taxon>
    </lineage>
</organism>
<dbReference type="SMART" id="SM00460">
    <property type="entry name" value="TGc"/>
    <property type="match status" value="1"/>
</dbReference>
<dbReference type="Gene3D" id="3.10.620.30">
    <property type="match status" value="1"/>
</dbReference>
<feature type="compositionally biased region" description="Polar residues" evidence="1">
    <location>
        <begin position="613"/>
        <end position="624"/>
    </location>
</feature>